<dbReference type="Proteomes" id="UP000532194">
    <property type="component" value="Unassembled WGS sequence"/>
</dbReference>
<comment type="caution">
    <text evidence="1">The sequence shown here is derived from an EMBL/GenBank/DDBJ whole genome shotgun (WGS) entry which is preliminary data.</text>
</comment>
<keyword evidence="2" id="KW-1185">Reference proteome</keyword>
<dbReference type="SUPFAM" id="SSF53448">
    <property type="entry name" value="Nucleotide-diphospho-sugar transferases"/>
    <property type="match status" value="1"/>
</dbReference>
<dbReference type="Pfam" id="PF05704">
    <property type="entry name" value="Caps_synth"/>
    <property type="match status" value="1"/>
</dbReference>
<dbReference type="EMBL" id="JAAIII010000011">
    <property type="protein sequence ID" value="NMM95230.1"/>
    <property type="molecule type" value="Genomic_DNA"/>
</dbReference>
<dbReference type="InterPro" id="IPR008441">
    <property type="entry name" value="AfumC-like_glycosyl_Trfase"/>
</dbReference>
<reference evidence="1 2" key="1">
    <citation type="submission" date="2020-02" db="EMBL/GenBank/DDBJ databases">
        <title>Characterization of phylogenetic diversity of novel bifidobacterial species isolated in Czech ZOOs.</title>
        <authorList>
            <person name="Lugli G.A."/>
            <person name="Vera N.B."/>
            <person name="Ventura M."/>
        </authorList>
    </citation>
    <scope>NUCLEOTIDE SEQUENCE [LARGE SCALE GENOMIC DNA]</scope>
    <source>
        <strain evidence="1 2">DSM 109957</strain>
    </source>
</reference>
<gene>
    <name evidence="1" type="ORF">G1C95_2418</name>
</gene>
<proteinExistence type="predicted"/>
<name>A0A7Y0ERS3_9BIFI</name>
<dbReference type="InterPro" id="IPR029044">
    <property type="entry name" value="Nucleotide-diphossugar_trans"/>
</dbReference>
<organism evidence="1 2">
    <name type="scientific">Bifidobacterium oedipodis</name>
    <dbReference type="NCBI Taxonomy" id="2675322"/>
    <lineage>
        <taxon>Bacteria</taxon>
        <taxon>Bacillati</taxon>
        <taxon>Actinomycetota</taxon>
        <taxon>Actinomycetes</taxon>
        <taxon>Bifidobacteriales</taxon>
        <taxon>Bifidobacteriaceae</taxon>
        <taxon>Bifidobacterium</taxon>
    </lineage>
</organism>
<accession>A0A7Y0ERS3</accession>
<evidence type="ECO:0000313" key="1">
    <source>
        <dbReference type="EMBL" id="NMM95230.1"/>
    </source>
</evidence>
<sequence length="338" mass="39683">MVAGHNSLKRITHRIYEELRATRAIAAQTSWSDALETFRAKCDIQVMNRNGFKEPPAVRDRLIRKHEIMLDYFEKRYGAFYRNYDYDAPLPPADPDMTGRIWLCWWQGIENAPEIVKRCVESIQRNAGDHEVTIITEKNVEQYVKFPQWVKDKRSRGVMSLTHYSDLLRLCLLADYGGTWLDATFLCTGDLEQIAFGKPVFSIKRPGYLHCSVAQGYFANYSLGCDKTNRWIFRALRDFYLHYWQNNDYLIDYLLTDYLIVLAQRHDSRIAEAFAAIKPNNPRCDDLWIKLGDKFDENEWQTLKAHTSLFKLTWKQEYPKTVNNETTYYGVLLNGNLK</sequence>
<dbReference type="Gene3D" id="3.90.550.20">
    <property type="match status" value="1"/>
</dbReference>
<dbReference type="AlphaFoldDB" id="A0A7Y0ERS3"/>
<dbReference type="RefSeq" id="WP_169173241.1">
    <property type="nucleotide sequence ID" value="NZ_JAAIII010000011.1"/>
</dbReference>
<evidence type="ECO:0000313" key="2">
    <source>
        <dbReference type="Proteomes" id="UP000532194"/>
    </source>
</evidence>
<dbReference type="GO" id="GO:0016757">
    <property type="term" value="F:glycosyltransferase activity"/>
    <property type="evidence" value="ECO:0007669"/>
    <property type="project" value="InterPro"/>
</dbReference>
<protein>
    <submittedName>
        <fullName evidence="1">Polysaccharide biosynthesis protein</fullName>
    </submittedName>
</protein>